<dbReference type="PROSITE" id="PS50011">
    <property type="entry name" value="PROTEIN_KINASE_DOM"/>
    <property type="match status" value="1"/>
</dbReference>
<dbReference type="GO" id="GO:0004672">
    <property type="term" value="F:protein kinase activity"/>
    <property type="evidence" value="ECO:0007669"/>
    <property type="project" value="InterPro"/>
</dbReference>
<dbReference type="Proteomes" id="UP000809789">
    <property type="component" value="Unassembled WGS sequence"/>
</dbReference>
<comment type="caution">
    <text evidence="3">The sequence shown here is derived from an EMBL/GenBank/DDBJ whole genome shotgun (WGS) entry which is preliminary data.</text>
</comment>
<evidence type="ECO:0000313" key="3">
    <source>
        <dbReference type="EMBL" id="KAG8629579.1"/>
    </source>
</evidence>
<protein>
    <recommendedName>
        <fullName evidence="2">Protein kinase domain-containing protein</fullName>
    </recommendedName>
</protein>
<reference evidence="3" key="1">
    <citation type="submission" date="2021-07" db="EMBL/GenBank/DDBJ databases">
        <title>Elsinoe batatas strain:CRI-CJ2 Genome sequencing and assembly.</title>
        <authorList>
            <person name="Huang L."/>
        </authorList>
    </citation>
    <scope>NUCLEOTIDE SEQUENCE</scope>
    <source>
        <strain evidence="3">CRI-CJ2</strain>
    </source>
</reference>
<keyword evidence="4" id="KW-1185">Reference proteome</keyword>
<dbReference type="EMBL" id="JAESVG020000003">
    <property type="protein sequence ID" value="KAG8629579.1"/>
    <property type="molecule type" value="Genomic_DNA"/>
</dbReference>
<feature type="region of interest" description="Disordered" evidence="1">
    <location>
        <begin position="355"/>
        <end position="402"/>
    </location>
</feature>
<evidence type="ECO:0000313" key="4">
    <source>
        <dbReference type="Proteomes" id="UP000809789"/>
    </source>
</evidence>
<dbReference type="InterPro" id="IPR000719">
    <property type="entry name" value="Prot_kinase_dom"/>
</dbReference>
<evidence type="ECO:0000259" key="2">
    <source>
        <dbReference type="PROSITE" id="PS50011"/>
    </source>
</evidence>
<gene>
    <name evidence="3" type="ORF">KVT40_003444</name>
</gene>
<dbReference type="GO" id="GO:0005524">
    <property type="term" value="F:ATP binding"/>
    <property type="evidence" value="ECO:0007669"/>
    <property type="project" value="InterPro"/>
</dbReference>
<sequence>MISPGDRFYCNGGMKTGFQDYDIYKFTVTDWDQRRQYLACGRRPPEELSGEDEETVHNNIAEGVGRAITKIEPDEWAVHLDQDFELDTTDCTPPEDIRLAPFYHKLADCPSLAGLPTIRRDQLVEVDRTSPLVDICYYRTKQVGKKYCALKYYSMFSNQMMIWQEMHLWKSLPKHPRIASFDRVVVDETDARVVGFTAEYVPGGSIDHNPTRTFKFKWLEQLMDVVDDLNLKYGIRHRDIHPRNILVDERSDSIKLIDFNFSEWLGDYRSHATDKRDDAIGLAFSIYEIITQDQSYRAEVFYYPDVGAVLDLDTWEVHRDVLLDRDVESFRKKAREWIKARSDCVPKHWSACSQPIPKPPSFSHPSRKRKLDDVEDSEENAAKGLDLPVHDESNGSKYQIKWDRPEAAKRIKGVEYPASGQALEGELEAVMGDEAGVQ</sequence>
<accession>A0A8K0PL58</accession>
<dbReference type="AlphaFoldDB" id="A0A8K0PL58"/>
<dbReference type="InterPro" id="IPR011009">
    <property type="entry name" value="Kinase-like_dom_sf"/>
</dbReference>
<dbReference type="OrthoDB" id="4062651at2759"/>
<feature type="compositionally biased region" description="Basic and acidic residues" evidence="1">
    <location>
        <begin position="388"/>
        <end position="402"/>
    </location>
</feature>
<evidence type="ECO:0000256" key="1">
    <source>
        <dbReference type="SAM" id="MobiDB-lite"/>
    </source>
</evidence>
<dbReference type="Gene3D" id="1.10.510.10">
    <property type="entry name" value="Transferase(Phosphotransferase) domain 1"/>
    <property type="match status" value="1"/>
</dbReference>
<dbReference type="SMART" id="SM00220">
    <property type="entry name" value="S_TKc"/>
    <property type="match status" value="1"/>
</dbReference>
<feature type="domain" description="Protein kinase" evidence="2">
    <location>
        <begin position="112"/>
        <end position="438"/>
    </location>
</feature>
<name>A0A8K0PL58_9PEZI</name>
<organism evidence="3 4">
    <name type="scientific">Elsinoe batatas</name>
    <dbReference type="NCBI Taxonomy" id="2601811"/>
    <lineage>
        <taxon>Eukaryota</taxon>
        <taxon>Fungi</taxon>
        <taxon>Dikarya</taxon>
        <taxon>Ascomycota</taxon>
        <taxon>Pezizomycotina</taxon>
        <taxon>Dothideomycetes</taxon>
        <taxon>Dothideomycetidae</taxon>
        <taxon>Myriangiales</taxon>
        <taxon>Elsinoaceae</taxon>
        <taxon>Elsinoe</taxon>
    </lineage>
</organism>
<dbReference type="Pfam" id="PF00069">
    <property type="entry name" value="Pkinase"/>
    <property type="match status" value="1"/>
</dbReference>
<dbReference type="SUPFAM" id="SSF56112">
    <property type="entry name" value="Protein kinase-like (PK-like)"/>
    <property type="match status" value="1"/>
</dbReference>
<proteinExistence type="predicted"/>